<accession>A0A291GK53</accession>
<organism evidence="1 2">
    <name type="scientific">Brachybacterium vulturis</name>
    <dbReference type="NCBI Taxonomy" id="2017484"/>
    <lineage>
        <taxon>Bacteria</taxon>
        <taxon>Bacillati</taxon>
        <taxon>Actinomycetota</taxon>
        <taxon>Actinomycetes</taxon>
        <taxon>Micrococcales</taxon>
        <taxon>Dermabacteraceae</taxon>
        <taxon>Brachybacterium</taxon>
    </lineage>
</organism>
<dbReference type="OrthoDB" id="3829418at2"/>
<protein>
    <submittedName>
        <fullName evidence="1">Uncharacterized protein</fullName>
    </submittedName>
</protein>
<dbReference type="Proteomes" id="UP000218165">
    <property type="component" value="Chromosome"/>
</dbReference>
<evidence type="ECO:0000313" key="1">
    <source>
        <dbReference type="EMBL" id="ATG50903.1"/>
    </source>
</evidence>
<dbReference type="AlphaFoldDB" id="A0A291GK53"/>
<reference evidence="2" key="1">
    <citation type="submission" date="2017-09" db="EMBL/GenBank/DDBJ databases">
        <title>Brachybacterium sp. VM2412.</title>
        <authorList>
            <person name="Tak E.J."/>
            <person name="Bae J.-W."/>
        </authorList>
    </citation>
    <scope>NUCLEOTIDE SEQUENCE [LARGE SCALE GENOMIC DNA]</scope>
    <source>
        <strain evidence="2">VM2412</strain>
    </source>
</reference>
<evidence type="ECO:0000313" key="2">
    <source>
        <dbReference type="Proteomes" id="UP000218165"/>
    </source>
</evidence>
<dbReference type="KEGG" id="brz:CFK38_04690"/>
<gene>
    <name evidence="1" type="ORF">CFK38_04690</name>
</gene>
<name>A0A291GK53_9MICO</name>
<proteinExistence type="predicted"/>
<sequence>MSLIWATRGRSWGFRFLRSGGTTDPLFAYEEAFSGIEDEPQVYRRVGGRVALRFPDPEERKDAAGRLIPHEFVLDGEIADGVRSLDEGRAVIWPLISEEYARIWDGSSPPPVCG</sequence>
<dbReference type="RefSeq" id="WP_096802041.1">
    <property type="nucleotide sequence ID" value="NZ_CP023563.1"/>
</dbReference>
<keyword evidence="2" id="KW-1185">Reference proteome</keyword>
<dbReference type="EMBL" id="CP023563">
    <property type="protein sequence ID" value="ATG50903.1"/>
    <property type="molecule type" value="Genomic_DNA"/>
</dbReference>